<dbReference type="Pfam" id="PF13302">
    <property type="entry name" value="Acetyltransf_3"/>
    <property type="match status" value="1"/>
</dbReference>
<dbReference type="AlphaFoldDB" id="A0ABD6ABY7"/>
<evidence type="ECO:0000259" key="1">
    <source>
        <dbReference type="PROSITE" id="PS51186"/>
    </source>
</evidence>
<comment type="caution">
    <text evidence="2">The sequence shown here is derived from an EMBL/GenBank/DDBJ whole genome shotgun (WGS) entry which is preliminary data.</text>
</comment>
<dbReference type="PANTHER" id="PTHR43441">
    <property type="entry name" value="RIBOSOMAL-PROTEIN-SERINE ACETYLTRANSFERASE"/>
    <property type="match status" value="1"/>
</dbReference>
<dbReference type="EC" id="2.3.-.-" evidence="2"/>
<gene>
    <name evidence="2" type="ORF">ACFQPE_15000</name>
</gene>
<accession>A0ABD6ABY7</accession>
<dbReference type="InterPro" id="IPR000182">
    <property type="entry name" value="GNAT_dom"/>
</dbReference>
<dbReference type="InterPro" id="IPR051908">
    <property type="entry name" value="Ribosomal_N-acetyltransferase"/>
</dbReference>
<proteinExistence type="predicted"/>
<dbReference type="PROSITE" id="PS51186">
    <property type="entry name" value="GNAT"/>
    <property type="match status" value="1"/>
</dbReference>
<evidence type="ECO:0000313" key="3">
    <source>
        <dbReference type="Proteomes" id="UP001596547"/>
    </source>
</evidence>
<dbReference type="Gene3D" id="3.40.630.30">
    <property type="match status" value="1"/>
</dbReference>
<name>A0ABD6ABY7_9EURY</name>
<evidence type="ECO:0000313" key="2">
    <source>
        <dbReference type="EMBL" id="MFC7318091.1"/>
    </source>
</evidence>
<sequence length="192" mass="22224">MFPERIETDRLALERFCQERVDLFDLYRLFAAGSESADGVFEYVPHDPYRTVKEARDRLERAERRWSEGEAAWYAVYPAEGELAGYAALSVEWERRTGNVGFVLARPFWGRGYAGECATALTELAFDRLDLDLIAIGYEEGNGNSERAVEKYVERYGGRYDGVLRNWTPIGDDVLDHHRYTVTREQYQRATE</sequence>
<dbReference type="GeneID" id="79315223"/>
<organism evidence="2 3">
    <name type="scientific">Halomarina halobia</name>
    <dbReference type="NCBI Taxonomy" id="3033386"/>
    <lineage>
        <taxon>Archaea</taxon>
        <taxon>Methanobacteriati</taxon>
        <taxon>Methanobacteriota</taxon>
        <taxon>Stenosarchaea group</taxon>
        <taxon>Halobacteria</taxon>
        <taxon>Halobacteriales</taxon>
        <taxon>Natronomonadaceae</taxon>
        <taxon>Halomarina</taxon>
    </lineage>
</organism>
<dbReference type="Proteomes" id="UP001596547">
    <property type="component" value="Unassembled WGS sequence"/>
</dbReference>
<keyword evidence="2" id="KW-0808">Transferase</keyword>
<dbReference type="RefSeq" id="WP_276305632.1">
    <property type="nucleotide sequence ID" value="NZ_CP119992.1"/>
</dbReference>
<keyword evidence="2" id="KW-0012">Acyltransferase</keyword>
<dbReference type="SUPFAM" id="SSF55729">
    <property type="entry name" value="Acyl-CoA N-acyltransferases (Nat)"/>
    <property type="match status" value="1"/>
</dbReference>
<dbReference type="EMBL" id="JBHTBF010000002">
    <property type="protein sequence ID" value="MFC7318091.1"/>
    <property type="molecule type" value="Genomic_DNA"/>
</dbReference>
<dbReference type="InterPro" id="IPR016181">
    <property type="entry name" value="Acyl_CoA_acyltransferase"/>
</dbReference>
<dbReference type="PANTHER" id="PTHR43441:SF11">
    <property type="entry name" value="RIBOSOMAL-PROTEIN-SERINE ACETYLTRANSFERASE"/>
    <property type="match status" value="1"/>
</dbReference>
<keyword evidence="3" id="KW-1185">Reference proteome</keyword>
<reference evidence="2 3" key="1">
    <citation type="journal article" date="2019" name="Int. J. Syst. Evol. Microbiol.">
        <title>The Global Catalogue of Microorganisms (GCM) 10K type strain sequencing project: providing services to taxonomists for standard genome sequencing and annotation.</title>
        <authorList>
            <consortium name="The Broad Institute Genomics Platform"/>
            <consortium name="The Broad Institute Genome Sequencing Center for Infectious Disease"/>
            <person name="Wu L."/>
            <person name="Ma J."/>
        </authorList>
    </citation>
    <scope>NUCLEOTIDE SEQUENCE [LARGE SCALE GENOMIC DNA]</scope>
    <source>
        <strain evidence="2 3">PSR21</strain>
    </source>
</reference>
<dbReference type="GO" id="GO:0016746">
    <property type="term" value="F:acyltransferase activity"/>
    <property type="evidence" value="ECO:0007669"/>
    <property type="project" value="UniProtKB-KW"/>
</dbReference>
<feature type="domain" description="N-acetyltransferase" evidence="1">
    <location>
        <begin position="25"/>
        <end position="181"/>
    </location>
</feature>
<protein>
    <submittedName>
        <fullName evidence="2">GNAT family N-acetyltransferase</fullName>
        <ecNumber evidence="2">2.3.-.-</ecNumber>
    </submittedName>
</protein>